<dbReference type="CDD" id="cd07010">
    <property type="entry name" value="cupin_PMI_type_I_N_bac"/>
    <property type="match status" value="1"/>
</dbReference>
<dbReference type="AlphaFoldDB" id="A0A6J7ASQ5"/>
<dbReference type="PANTHER" id="PTHR42742:SF3">
    <property type="entry name" value="FRUCTOKINASE"/>
    <property type="match status" value="1"/>
</dbReference>
<sequence>MTAAVTMLPVNQFDHFYRGGDRIGALRHGPGGPSRPEEWIGSTTSRFGQAPQGYSVLPDGRLLVEVIDEDPLAWLGAKHVARYGSSTEVLVKLLDLGQRLPVHLHPNRAFAKTHLGLSHGKTEAWYVIDAPVGAEVGVGFKNAMTLDQVSSWVRERDSAALLSALQTKVVHPGDAMLVPAGLPHTVADGVFVLELQEPTDLSILLEWQGFAVDGAKDGHLDLGFDIALQAVDLSAVTAADLDQLVVPAAQIQGAGLVSVLPEQADPYFRAQRIDTSGGRVEVSAGFAIVLVTEGRGTLVSNLGSFEVVGGEVALVPFVAGDWALEGICVAIACRPPDAGAPDGS</sequence>
<evidence type="ECO:0000256" key="1">
    <source>
        <dbReference type="ARBA" id="ARBA00022723"/>
    </source>
</evidence>
<reference evidence="4" key="1">
    <citation type="submission" date="2020-05" db="EMBL/GenBank/DDBJ databases">
        <authorList>
            <person name="Chiriac C."/>
            <person name="Salcher M."/>
            <person name="Ghai R."/>
            <person name="Kavagutti S V."/>
        </authorList>
    </citation>
    <scope>NUCLEOTIDE SEQUENCE</scope>
</reference>
<evidence type="ECO:0000313" key="4">
    <source>
        <dbReference type="EMBL" id="CAB4835954.1"/>
    </source>
</evidence>
<dbReference type="InterPro" id="IPR051804">
    <property type="entry name" value="Carb_Metab_Reg_Kinase/Isom"/>
</dbReference>
<keyword evidence="1" id="KW-0479">Metal-binding</keyword>
<dbReference type="Gene3D" id="2.60.120.10">
    <property type="entry name" value="Jelly Rolls"/>
    <property type="match status" value="2"/>
</dbReference>
<dbReference type="InterPro" id="IPR011051">
    <property type="entry name" value="RmlC_Cupin_sf"/>
</dbReference>
<keyword evidence="2" id="KW-0862">Zinc</keyword>
<gene>
    <name evidence="4" type="ORF">UFOPK3204_01868</name>
</gene>
<evidence type="ECO:0000256" key="3">
    <source>
        <dbReference type="SAM" id="MobiDB-lite"/>
    </source>
</evidence>
<dbReference type="GO" id="GO:0046872">
    <property type="term" value="F:metal ion binding"/>
    <property type="evidence" value="ECO:0007669"/>
    <property type="project" value="UniProtKB-KW"/>
</dbReference>
<dbReference type="PANTHER" id="PTHR42742">
    <property type="entry name" value="TRANSCRIPTIONAL REPRESSOR MPRA"/>
    <property type="match status" value="1"/>
</dbReference>
<dbReference type="EMBL" id="CAFABK010000159">
    <property type="protein sequence ID" value="CAB4835954.1"/>
    <property type="molecule type" value="Genomic_DNA"/>
</dbReference>
<protein>
    <submittedName>
        <fullName evidence="4">Unannotated protein</fullName>
    </submittedName>
</protein>
<name>A0A6J7ASQ5_9ZZZZ</name>
<accession>A0A6J7ASQ5</accession>
<dbReference type="InterPro" id="IPR014710">
    <property type="entry name" value="RmlC-like_jellyroll"/>
</dbReference>
<feature type="region of interest" description="Disordered" evidence="3">
    <location>
        <begin position="24"/>
        <end position="44"/>
    </location>
</feature>
<dbReference type="SUPFAM" id="SSF51182">
    <property type="entry name" value="RmlC-like cupins"/>
    <property type="match status" value="1"/>
</dbReference>
<organism evidence="4">
    <name type="scientific">freshwater metagenome</name>
    <dbReference type="NCBI Taxonomy" id="449393"/>
    <lineage>
        <taxon>unclassified sequences</taxon>
        <taxon>metagenomes</taxon>
        <taxon>ecological metagenomes</taxon>
    </lineage>
</organism>
<evidence type="ECO:0000256" key="2">
    <source>
        <dbReference type="ARBA" id="ARBA00022833"/>
    </source>
</evidence>
<proteinExistence type="predicted"/>